<proteinExistence type="predicted"/>
<evidence type="ECO:0000313" key="2">
    <source>
        <dbReference type="EMBL" id="KAJ7780998.1"/>
    </source>
</evidence>
<feature type="compositionally biased region" description="Low complexity" evidence="1">
    <location>
        <begin position="162"/>
        <end position="174"/>
    </location>
</feature>
<protein>
    <submittedName>
        <fullName evidence="2">Uncharacterized protein</fullName>
    </submittedName>
</protein>
<dbReference type="AlphaFoldDB" id="A0AAD7K981"/>
<feature type="compositionally biased region" description="Basic and acidic residues" evidence="1">
    <location>
        <begin position="81"/>
        <end position="91"/>
    </location>
</feature>
<evidence type="ECO:0000256" key="1">
    <source>
        <dbReference type="SAM" id="MobiDB-lite"/>
    </source>
</evidence>
<dbReference type="Proteomes" id="UP001215598">
    <property type="component" value="Unassembled WGS sequence"/>
</dbReference>
<sequence>MSLAGSGYFTRLTQACWSFFLSIFPSRRRRHLSLELPISSPSPALSPSHEVECDASGGLGSWQLDKQQFLRRPSLVRASMFRETRAREAQKQRNRKSSMPPPPEIYVEDWSSLGLNMTDLFETPSSAASRSGADSSTDPGPELSAVQEEEEKEVEVHSADNSSSSLESTVLQSSDIQTAPTVVPAELQDVPDLDSAAKSSANLDDEVSTDAPAVLESAILSFSVGHYPSNAMSAVSGLLWDPPAFSISHSTPLPDVATSPRRHRPQSTTFLTVRRDSLVPYPDLFDFSMYDRRVSQDSFGQAIELSPMALPEPSDKKRPVSIYDVVLERNRYRGAAYSACIPSSVRRSSSPRRQPLASTLNLGSGAVGFNAISKKAEKDDGDVAAQFLLACDELSRCEWTEEEFMTMFASSVTV</sequence>
<keyword evidence="3" id="KW-1185">Reference proteome</keyword>
<gene>
    <name evidence="2" type="ORF">B0H16DRAFT_1710251</name>
</gene>
<feature type="compositionally biased region" description="Low complexity" evidence="1">
    <location>
        <begin position="125"/>
        <end position="136"/>
    </location>
</feature>
<comment type="caution">
    <text evidence="2">The sequence shown here is derived from an EMBL/GenBank/DDBJ whole genome shotgun (WGS) entry which is preliminary data.</text>
</comment>
<dbReference type="EMBL" id="JARKIB010000004">
    <property type="protein sequence ID" value="KAJ7780998.1"/>
    <property type="molecule type" value="Genomic_DNA"/>
</dbReference>
<accession>A0AAD7K981</accession>
<reference evidence="2" key="1">
    <citation type="submission" date="2023-03" db="EMBL/GenBank/DDBJ databases">
        <title>Massive genome expansion in bonnet fungi (Mycena s.s.) driven by repeated elements and novel gene families across ecological guilds.</title>
        <authorList>
            <consortium name="Lawrence Berkeley National Laboratory"/>
            <person name="Harder C.B."/>
            <person name="Miyauchi S."/>
            <person name="Viragh M."/>
            <person name="Kuo A."/>
            <person name="Thoen E."/>
            <person name="Andreopoulos B."/>
            <person name="Lu D."/>
            <person name="Skrede I."/>
            <person name="Drula E."/>
            <person name="Henrissat B."/>
            <person name="Morin E."/>
            <person name="Kohler A."/>
            <person name="Barry K."/>
            <person name="LaButti K."/>
            <person name="Morin E."/>
            <person name="Salamov A."/>
            <person name="Lipzen A."/>
            <person name="Mereny Z."/>
            <person name="Hegedus B."/>
            <person name="Baldrian P."/>
            <person name="Stursova M."/>
            <person name="Weitz H."/>
            <person name="Taylor A."/>
            <person name="Grigoriev I.V."/>
            <person name="Nagy L.G."/>
            <person name="Martin F."/>
            <person name="Kauserud H."/>
        </authorList>
    </citation>
    <scope>NUCLEOTIDE SEQUENCE</scope>
    <source>
        <strain evidence="2">CBHHK182m</strain>
    </source>
</reference>
<organism evidence="2 3">
    <name type="scientific">Mycena metata</name>
    <dbReference type="NCBI Taxonomy" id="1033252"/>
    <lineage>
        <taxon>Eukaryota</taxon>
        <taxon>Fungi</taxon>
        <taxon>Dikarya</taxon>
        <taxon>Basidiomycota</taxon>
        <taxon>Agaricomycotina</taxon>
        <taxon>Agaricomycetes</taxon>
        <taxon>Agaricomycetidae</taxon>
        <taxon>Agaricales</taxon>
        <taxon>Marasmiineae</taxon>
        <taxon>Mycenaceae</taxon>
        <taxon>Mycena</taxon>
    </lineage>
</organism>
<evidence type="ECO:0000313" key="3">
    <source>
        <dbReference type="Proteomes" id="UP001215598"/>
    </source>
</evidence>
<name>A0AAD7K981_9AGAR</name>
<feature type="region of interest" description="Disordered" evidence="1">
    <location>
        <begin position="124"/>
        <end position="175"/>
    </location>
</feature>
<feature type="region of interest" description="Disordered" evidence="1">
    <location>
        <begin position="81"/>
        <end position="107"/>
    </location>
</feature>